<dbReference type="Pfam" id="PF13450">
    <property type="entry name" value="NAD_binding_8"/>
    <property type="match status" value="1"/>
</dbReference>
<comment type="caution">
    <text evidence="1">The sequence shown here is derived from an EMBL/GenBank/DDBJ whole genome shotgun (WGS) entry which is preliminary data.</text>
</comment>
<organism evidence="1 2">
    <name type="scientific">Dreissena polymorpha</name>
    <name type="common">Zebra mussel</name>
    <name type="synonym">Mytilus polymorpha</name>
    <dbReference type="NCBI Taxonomy" id="45954"/>
    <lineage>
        <taxon>Eukaryota</taxon>
        <taxon>Metazoa</taxon>
        <taxon>Spiralia</taxon>
        <taxon>Lophotrochozoa</taxon>
        <taxon>Mollusca</taxon>
        <taxon>Bivalvia</taxon>
        <taxon>Autobranchia</taxon>
        <taxon>Heteroconchia</taxon>
        <taxon>Euheterodonta</taxon>
        <taxon>Imparidentia</taxon>
        <taxon>Neoheterodontei</taxon>
        <taxon>Myida</taxon>
        <taxon>Dreissenoidea</taxon>
        <taxon>Dreissenidae</taxon>
        <taxon>Dreissena</taxon>
    </lineage>
</organism>
<sequence length="87" mass="9702">MVEGGLRYAYAKEHDPQNAEEYKYKKVEPWQVRDVQVVGAGMAGLAIAYELAQIGHNVTILEMQGRAGGRVKTCYDFTDGLHCEGRL</sequence>
<proteinExistence type="predicted"/>
<reference evidence="1" key="1">
    <citation type="journal article" date="2019" name="bioRxiv">
        <title>The Genome of the Zebra Mussel, Dreissena polymorpha: A Resource for Invasive Species Research.</title>
        <authorList>
            <person name="McCartney M.A."/>
            <person name="Auch B."/>
            <person name="Kono T."/>
            <person name="Mallez S."/>
            <person name="Zhang Y."/>
            <person name="Obille A."/>
            <person name="Becker A."/>
            <person name="Abrahante J.E."/>
            <person name="Garbe J."/>
            <person name="Badalamenti J.P."/>
            <person name="Herman A."/>
            <person name="Mangelson H."/>
            <person name="Liachko I."/>
            <person name="Sullivan S."/>
            <person name="Sone E.D."/>
            <person name="Koren S."/>
            <person name="Silverstein K.A.T."/>
            <person name="Beckman K.B."/>
            <person name="Gohl D.M."/>
        </authorList>
    </citation>
    <scope>NUCLEOTIDE SEQUENCE</scope>
    <source>
        <strain evidence="1">Duluth1</strain>
        <tissue evidence="1">Whole animal</tissue>
    </source>
</reference>
<dbReference type="AlphaFoldDB" id="A0A9D4MCK8"/>
<dbReference type="Proteomes" id="UP000828390">
    <property type="component" value="Unassembled WGS sequence"/>
</dbReference>
<keyword evidence="2" id="KW-1185">Reference proteome</keyword>
<gene>
    <name evidence="1" type="ORF">DPMN_036967</name>
</gene>
<dbReference type="InterPro" id="IPR050281">
    <property type="entry name" value="Flavin_monoamine_oxidase"/>
</dbReference>
<protein>
    <submittedName>
        <fullName evidence="1">Uncharacterized protein</fullName>
    </submittedName>
</protein>
<name>A0A9D4MCK8_DREPO</name>
<accession>A0A9D4MCK8</accession>
<dbReference type="EMBL" id="JAIWYP010000002">
    <property type="protein sequence ID" value="KAH3873730.1"/>
    <property type="molecule type" value="Genomic_DNA"/>
</dbReference>
<evidence type="ECO:0000313" key="1">
    <source>
        <dbReference type="EMBL" id="KAH3873730.1"/>
    </source>
</evidence>
<dbReference type="PANTHER" id="PTHR10742:SF410">
    <property type="entry name" value="LYSINE-SPECIFIC HISTONE DEMETHYLASE 2"/>
    <property type="match status" value="1"/>
</dbReference>
<dbReference type="GO" id="GO:0016491">
    <property type="term" value="F:oxidoreductase activity"/>
    <property type="evidence" value="ECO:0007669"/>
    <property type="project" value="TreeGrafter"/>
</dbReference>
<dbReference type="SUPFAM" id="SSF51905">
    <property type="entry name" value="FAD/NAD(P)-binding domain"/>
    <property type="match status" value="1"/>
</dbReference>
<dbReference type="InterPro" id="IPR036188">
    <property type="entry name" value="FAD/NAD-bd_sf"/>
</dbReference>
<dbReference type="PANTHER" id="PTHR10742">
    <property type="entry name" value="FLAVIN MONOAMINE OXIDASE"/>
    <property type="match status" value="1"/>
</dbReference>
<dbReference type="Gene3D" id="3.50.50.60">
    <property type="entry name" value="FAD/NAD(P)-binding domain"/>
    <property type="match status" value="1"/>
</dbReference>
<reference evidence="1" key="2">
    <citation type="submission" date="2020-11" db="EMBL/GenBank/DDBJ databases">
        <authorList>
            <person name="McCartney M.A."/>
            <person name="Auch B."/>
            <person name="Kono T."/>
            <person name="Mallez S."/>
            <person name="Becker A."/>
            <person name="Gohl D.M."/>
            <person name="Silverstein K.A.T."/>
            <person name="Koren S."/>
            <person name="Bechman K.B."/>
            <person name="Herman A."/>
            <person name="Abrahante J.E."/>
            <person name="Garbe J."/>
        </authorList>
    </citation>
    <scope>NUCLEOTIDE SEQUENCE</scope>
    <source>
        <strain evidence="1">Duluth1</strain>
        <tissue evidence="1">Whole animal</tissue>
    </source>
</reference>
<evidence type="ECO:0000313" key="2">
    <source>
        <dbReference type="Proteomes" id="UP000828390"/>
    </source>
</evidence>